<feature type="chain" id="PRO_5013071466" description="DUF3558 domain-containing protein" evidence="1">
    <location>
        <begin position="21"/>
        <end position="162"/>
    </location>
</feature>
<proteinExistence type="predicted"/>
<evidence type="ECO:0000313" key="2">
    <source>
        <dbReference type="EMBL" id="SLM48722.1"/>
    </source>
</evidence>
<reference evidence="2 3" key="1">
    <citation type="submission" date="2017-03" db="EMBL/GenBank/DDBJ databases">
        <authorList>
            <person name="Afonso C.L."/>
            <person name="Miller P.J."/>
            <person name="Scott M.A."/>
            <person name="Spackman E."/>
            <person name="Goraichik I."/>
            <person name="Dimitrov K.M."/>
            <person name="Suarez D.L."/>
            <person name="Swayne D.E."/>
        </authorList>
    </citation>
    <scope>NUCLEOTIDE SEQUENCE [LARGE SCALE GENOMIC DNA]</scope>
    <source>
        <strain evidence="2">Genome sequencing of Nitrospira japonica strain NJ11</strain>
    </source>
</reference>
<name>A0A1W1I6T1_9BACT</name>
<organism evidence="2 3">
    <name type="scientific">Nitrospira japonica</name>
    <dbReference type="NCBI Taxonomy" id="1325564"/>
    <lineage>
        <taxon>Bacteria</taxon>
        <taxon>Pseudomonadati</taxon>
        <taxon>Nitrospirota</taxon>
        <taxon>Nitrospiria</taxon>
        <taxon>Nitrospirales</taxon>
        <taxon>Nitrospiraceae</taxon>
        <taxon>Nitrospira</taxon>
    </lineage>
</organism>
<dbReference type="Proteomes" id="UP000192042">
    <property type="component" value="Chromosome I"/>
</dbReference>
<evidence type="ECO:0000313" key="3">
    <source>
        <dbReference type="Proteomes" id="UP000192042"/>
    </source>
</evidence>
<dbReference type="EMBL" id="LT828648">
    <property type="protein sequence ID" value="SLM48722.1"/>
    <property type="molecule type" value="Genomic_DNA"/>
</dbReference>
<dbReference type="KEGG" id="nja:NSJP_2555"/>
<evidence type="ECO:0008006" key="4">
    <source>
        <dbReference type="Google" id="ProtNLM"/>
    </source>
</evidence>
<dbReference type="AlphaFoldDB" id="A0A1W1I6T1"/>
<dbReference type="STRING" id="1325564.NSJP_2555"/>
<feature type="signal peptide" evidence="1">
    <location>
        <begin position="1"/>
        <end position="20"/>
    </location>
</feature>
<keyword evidence="3" id="KW-1185">Reference proteome</keyword>
<accession>A0A1W1I6T1</accession>
<sequence length="162" mass="17484">MKPLLLMTAAGLIAIFTAMQGEPSHAAAAEKKPSEPNACSLLSIEELGRLLGSPIRRPRPDTAEKGTACRFSVGGTDTLNISLWPTTPKSFDEFKKTLSDGGARLENVAGVGDAGYYWDTRIYVRTGDNGVTVWFGVSVDGVNQKRRQQVFSVAQAAVNRLR</sequence>
<gene>
    <name evidence="2" type="ORF">NSJP_2555</name>
</gene>
<protein>
    <recommendedName>
        <fullName evidence="4">DUF3558 domain-containing protein</fullName>
    </recommendedName>
</protein>
<evidence type="ECO:0000256" key="1">
    <source>
        <dbReference type="SAM" id="SignalP"/>
    </source>
</evidence>
<keyword evidence="1" id="KW-0732">Signal</keyword>